<feature type="region of interest" description="Disordered" evidence="1">
    <location>
        <begin position="102"/>
        <end position="131"/>
    </location>
</feature>
<protein>
    <recommendedName>
        <fullName evidence="4">Male-enhanced antigen 1</fullName>
    </recommendedName>
</protein>
<evidence type="ECO:0000313" key="3">
    <source>
        <dbReference type="Proteomes" id="UP001608902"/>
    </source>
</evidence>
<feature type="compositionally biased region" description="Polar residues" evidence="1">
    <location>
        <begin position="1"/>
        <end position="13"/>
    </location>
</feature>
<evidence type="ECO:0000256" key="1">
    <source>
        <dbReference type="SAM" id="MobiDB-lite"/>
    </source>
</evidence>
<feature type="region of interest" description="Disordered" evidence="1">
    <location>
        <begin position="1"/>
        <end position="86"/>
    </location>
</feature>
<gene>
    <name evidence="2" type="ORF">AB6A40_000637</name>
</gene>
<dbReference type="EMBL" id="JBGFUD010000187">
    <property type="protein sequence ID" value="MFH4973928.1"/>
    <property type="molecule type" value="Genomic_DNA"/>
</dbReference>
<feature type="compositionally biased region" description="Basic and acidic residues" evidence="1">
    <location>
        <begin position="38"/>
        <end position="49"/>
    </location>
</feature>
<organism evidence="2 3">
    <name type="scientific">Gnathostoma spinigerum</name>
    <dbReference type="NCBI Taxonomy" id="75299"/>
    <lineage>
        <taxon>Eukaryota</taxon>
        <taxon>Metazoa</taxon>
        <taxon>Ecdysozoa</taxon>
        <taxon>Nematoda</taxon>
        <taxon>Chromadorea</taxon>
        <taxon>Rhabditida</taxon>
        <taxon>Spirurina</taxon>
        <taxon>Gnathostomatomorpha</taxon>
        <taxon>Gnathostomatoidea</taxon>
        <taxon>Gnathostomatidae</taxon>
        <taxon>Gnathostoma</taxon>
    </lineage>
</organism>
<name>A0ABD6E2G7_9BILA</name>
<comment type="caution">
    <text evidence="2">The sequence shown here is derived from an EMBL/GenBank/DDBJ whole genome shotgun (WGS) entry which is preliminary data.</text>
</comment>
<evidence type="ECO:0008006" key="4">
    <source>
        <dbReference type="Google" id="ProtNLM"/>
    </source>
</evidence>
<dbReference type="Proteomes" id="UP001608902">
    <property type="component" value="Unassembled WGS sequence"/>
</dbReference>
<sequence length="231" mass="25880">MQGNRIMSGSQMAETEYPVRKPTAGNQTLGELMPSIQTKKDKAPEDRVLFRNQCPNPQGMGPNPLKEEIPYSPGSGHPSDDEYEQDGWHRGYDVEMNIVGGSTDILSLQSDSDDENDVEETGGEGDDRERAGYQVLPSAPESEEPSFSVPMSNYIRRQIDEISAESSNVHLKNSDFKIEDVPKEIELTDEKIASIKKAMKTFILPTPDWAKNVKSDEQLLSIVHRMKTKHE</sequence>
<accession>A0ABD6E2G7</accession>
<proteinExistence type="predicted"/>
<evidence type="ECO:0000313" key="2">
    <source>
        <dbReference type="EMBL" id="MFH4973928.1"/>
    </source>
</evidence>
<dbReference type="AlphaFoldDB" id="A0ABD6E2G7"/>
<feature type="compositionally biased region" description="Acidic residues" evidence="1">
    <location>
        <begin position="111"/>
        <end position="124"/>
    </location>
</feature>
<keyword evidence="3" id="KW-1185">Reference proteome</keyword>
<reference evidence="2 3" key="1">
    <citation type="submission" date="2024-08" db="EMBL/GenBank/DDBJ databases">
        <title>Gnathostoma spinigerum genome.</title>
        <authorList>
            <person name="Gonzalez-Bertolin B."/>
            <person name="Monzon S."/>
            <person name="Zaballos A."/>
            <person name="Jimenez P."/>
            <person name="Dekumyoy P."/>
            <person name="Varona S."/>
            <person name="Cuesta I."/>
            <person name="Sumanam S."/>
            <person name="Adisakwattana P."/>
            <person name="Gasser R.B."/>
            <person name="Hernandez-Gonzalez A."/>
            <person name="Young N.D."/>
            <person name="Perteguer M.J."/>
        </authorList>
    </citation>
    <scope>NUCLEOTIDE SEQUENCE [LARGE SCALE GENOMIC DNA]</scope>
    <source>
        <strain evidence="2">AL3</strain>
        <tissue evidence="2">Liver</tissue>
    </source>
</reference>